<protein>
    <submittedName>
        <fullName evidence="1">Uncharacterized protein</fullName>
    </submittedName>
</protein>
<evidence type="ECO:0000313" key="2">
    <source>
        <dbReference type="Proteomes" id="UP000724874"/>
    </source>
</evidence>
<sequence length="59" mass="6118">MAVTCTTDADCPSGCPTSNERLCEAGFCLNGACRAAVCRPPPSTCPVSLSFYLVQVSES</sequence>
<dbReference type="EMBL" id="JADNYJ010000313">
    <property type="protein sequence ID" value="KAF8871308.1"/>
    <property type="molecule type" value="Genomic_DNA"/>
</dbReference>
<dbReference type="AlphaFoldDB" id="A0A9P5N8P8"/>
<organism evidence="1 2">
    <name type="scientific">Gymnopilus junonius</name>
    <name type="common">Spectacular rustgill mushroom</name>
    <name type="synonym">Gymnopilus spectabilis subsp. junonius</name>
    <dbReference type="NCBI Taxonomy" id="109634"/>
    <lineage>
        <taxon>Eukaryota</taxon>
        <taxon>Fungi</taxon>
        <taxon>Dikarya</taxon>
        <taxon>Basidiomycota</taxon>
        <taxon>Agaricomycotina</taxon>
        <taxon>Agaricomycetes</taxon>
        <taxon>Agaricomycetidae</taxon>
        <taxon>Agaricales</taxon>
        <taxon>Agaricineae</taxon>
        <taxon>Hymenogastraceae</taxon>
        <taxon>Gymnopilus</taxon>
    </lineage>
</organism>
<comment type="caution">
    <text evidence="1">The sequence shown here is derived from an EMBL/GenBank/DDBJ whole genome shotgun (WGS) entry which is preliminary data.</text>
</comment>
<reference evidence="1" key="1">
    <citation type="submission" date="2020-11" db="EMBL/GenBank/DDBJ databases">
        <authorList>
            <consortium name="DOE Joint Genome Institute"/>
            <person name="Ahrendt S."/>
            <person name="Riley R."/>
            <person name="Andreopoulos W."/>
            <person name="LaButti K."/>
            <person name="Pangilinan J."/>
            <person name="Ruiz-duenas F.J."/>
            <person name="Barrasa J.M."/>
            <person name="Sanchez-Garcia M."/>
            <person name="Camarero S."/>
            <person name="Miyauchi S."/>
            <person name="Serrano A."/>
            <person name="Linde D."/>
            <person name="Babiker R."/>
            <person name="Drula E."/>
            <person name="Ayuso-Fernandez I."/>
            <person name="Pacheco R."/>
            <person name="Padilla G."/>
            <person name="Ferreira P."/>
            <person name="Barriuso J."/>
            <person name="Kellner H."/>
            <person name="Castanera R."/>
            <person name="Alfaro M."/>
            <person name="Ramirez L."/>
            <person name="Pisabarro A.G."/>
            <person name="Kuo A."/>
            <person name="Tritt A."/>
            <person name="Lipzen A."/>
            <person name="He G."/>
            <person name="Yan M."/>
            <person name="Ng V."/>
            <person name="Cullen D."/>
            <person name="Martin F."/>
            <person name="Rosso M.-N."/>
            <person name="Henrissat B."/>
            <person name="Hibbett D."/>
            <person name="Martinez A.T."/>
            <person name="Grigoriev I.V."/>
        </authorList>
    </citation>
    <scope>NUCLEOTIDE SEQUENCE</scope>
    <source>
        <strain evidence="1">AH 44721</strain>
    </source>
</reference>
<name>A0A9P5N8P8_GYMJU</name>
<proteinExistence type="predicted"/>
<evidence type="ECO:0000313" key="1">
    <source>
        <dbReference type="EMBL" id="KAF8871308.1"/>
    </source>
</evidence>
<dbReference type="Proteomes" id="UP000724874">
    <property type="component" value="Unassembled WGS sequence"/>
</dbReference>
<keyword evidence="2" id="KW-1185">Reference proteome</keyword>
<gene>
    <name evidence="1" type="ORF">CPB84DRAFT_1800983</name>
</gene>
<accession>A0A9P5N8P8</accession>